<reference evidence="2 3" key="1">
    <citation type="submission" date="2015-12" db="EMBL/GenBank/DDBJ databases">
        <title>Nitrous oxide reduction kinetics distinguish bacteria harboring typical versus atypical NosZ.</title>
        <authorList>
            <person name="Yoon S."/>
            <person name="Nissen S."/>
            <person name="Park D."/>
            <person name="Sanford R.A."/>
            <person name="Loeffler F.E."/>
        </authorList>
    </citation>
    <scope>NUCLEOTIDE SEQUENCE [LARGE SCALE GENOMIC DNA]</scope>
    <source>
        <strain evidence="2 3">ATCC BAA-841</strain>
    </source>
</reference>
<dbReference type="Proteomes" id="UP000070186">
    <property type="component" value="Unassembled WGS sequence"/>
</dbReference>
<evidence type="ECO:0000256" key="1">
    <source>
        <dbReference type="SAM" id="MobiDB-lite"/>
    </source>
</evidence>
<dbReference type="AlphaFoldDB" id="A0A133XIB8"/>
<protein>
    <submittedName>
        <fullName evidence="2">Uncharacterized protein</fullName>
    </submittedName>
</protein>
<dbReference type="RefSeq" id="WP_066882469.1">
    <property type="nucleotide sequence ID" value="NZ_LODL01000019.1"/>
</dbReference>
<proteinExistence type="predicted"/>
<name>A0A133XIB8_9RHOO</name>
<gene>
    <name evidence="2" type="ORF">AT959_08120</name>
</gene>
<feature type="region of interest" description="Disordered" evidence="1">
    <location>
        <begin position="1"/>
        <end position="33"/>
    </location>
</feature>
<evidence type="ECO:0000313" key="2">
    <source>
        <dbReference type="EMBL" id="KXB30693.1"/>
    </source>
</evidence>
<evidence type="ECO:0000313" key="3">
    <source>
        <dbReference type="Proteomes" id="UP000070186"/>
    </source>
</evidence>
<keyword evidence="3" id="KW-1185">Reference proteome</keyword>
<dbReference type="EMBL" id="LODL01000019">
    <property type="protein sequence ID" value="KXB30693.1"/>
    <property type="molecule type" value="Genomic_DNA"/>
</dbReference>
<accession>A0A133XIB8</accession>
<sequence length="70" mass="7988">MLMGLAPAEKPSERAAQQAKHEDNKKQTGSQCKAVGCKNLPQAVTKDHPEDKQNIERRFHITSIEFRWTK</sequence>
<comment type="caution">
    <text evidence="2">The sequence shown here is derived from an EMBL/GenBank/DDBJ whole genome shotgun (WGS) entry which is preliminary data.</text>
</comment>
<organism evidence="2 3">
    <name type="scientific">Dechloromonas denitrificans</name>
    <dbReference type="NCBI Taxonomy" id="281362"/>
    <lineage>
        <taxon>Bacteria</taxon>
        <taxon>Pseudomonadati</taxon>
        <taxon>Pseudomonadota</taxon>
        <taxon>Betaproteobacteria</taxon>
        <taxon>Rhodocyclales</taxon>
        <taxon>Azonexaceae</taxon>
        <taxon>Dechloromonas</taxon>
    </lineage>
</organism>